<dbReference type="PANTHER" id="PTHR30448">
    <property type="entry name" value="RNASE ADAPTER PROTEIN RAPZ"/>
    <property type="match status" value="1"/>
</dbReference>
<reference evidence="8" key="1">
    <citation type="submission" date="2017-08" db="EMBL/GenBank/DDBJ databases">
        <title>Direct submision.</title>
        <authorList>
            <person name="Kim S.-J."/>
            <person name="Rhee S.-K."/>
        </authorList>
    </citation>
    <scope>NUCLEOTIDE SEQUENCE [LARGE SCALE GENOMIC DNA]</scope>
    <source>
        <strain evidence="8">GI5</strain>
    </source>
</reference>
<keyword evidence="1 4" id="KW-0547">Nucleotide-binding</keyword>
<name>A0A2K9LPJ0_9GAMM</name>
<accession>A0A2K9LPJ0</accession>
<dbReference type="Pfam" id="PF22740">
    <property type="entry name" value="PapZ_C"/>
    <property type="match status" value="1"/>
</dbReference>
<protein>
    <submittedName>
        <fullName evidence="7">RNase adaptor protein RapZ</fullName>
    </submittedName>
</protein>
<dbReference type="GO" id="GO:0005525">
    <property type="term" value="F:GTP binding"/>
    <property type="evidence" value="ECO:0007669"/>
    <property type="project" value="UniProtKB-UniRule"/>
</dbReference>
<dbReference type="HAMAP" id="MF_00636">
    <property type="entry name" value="RapZ_like"/>
    <property type="match status" value="1"/>
</dbReference>
<dbReference type="NCBIfam" id="NF003828">
    <property type="entry name" value="PRK05416.1"/>
    <property type="match status" value="1"/>
</dbReference>
<feature type="binding site" evidence="4">
    <location>
        <begin position="8"/>
        <end position="15"/>
    </location>
    <ligand>
        <name>ATP</name>
        <dbReference type="ChEBI" id="CHEBI:30616"/>
    </ligand>
</feature>
<evidence type="ECO:0000259" key="5">
    <source>
        <dbReference type="Pfam" id="PF03668"/>
    </source>
</evidence>
<sequence>MKLVVISGRSGSGKTTALHVLEDIGYYCVDNLPVTLLRDLMSELATRTAPRIEEVAIGIDARNSVTQLEKLPNVLRELTADGIDSQVIYLDAGDEALIKRFSETRRRHPISNDTNTLKEAIVREREMLNPVASSASLIIDTSNLTLHELRDQIKMRVAENQDGMAILFQSFGFKNGIPTDADLVFDVRCLPNPHWISQLRSQSGLDQGVQEFLQGHQPVTEMVHDLTTFLETWLPRFAANNRSYMTVSIGCTGGQHRSVYVTEQLCQYFKTRLGNVQARHRDL</sequence>
<dbReference type="InterPro" id="IPR027417">
    <property type="entry name" value="P-loop_NTPase"/>
</dbReference>
<keyword evidence="8" id="KW-1185">Reference proteome</keyword>
<dbReference type="KEGG" id="kak:Kalk_17175"/>
<evidence type="ECO:0000256" key="4">
    <source>
        <dbReference type="HAMAP-Rule" id="MF_00636"/>
    </source>
</evidence>
<dbReference type="Gene3D" id="3.40.50.300">
    <property type="entry name" value="P-loop containing nucleotide triphosphate hydrolases"/>
    <property type="match status" value="1"/>
</dbReference>
<dbReference type="AlphaFoldDB" id="A0A2K9LPJ0"/>
<dbReference type="PIRSF" id="PIRSF005052">
    <property type="entry name" value="P-loopkin"/>
    <property type="match status" value="1"/>
</dbReference>
<dbReference type="EMBL" id="CP022684">
    <property type="protein sequence ID" value="AUM14051.1"/>
    <property type="molecule type" value="Genomic_DNA"/>
</dbReference>
<dbReference type="Pfam" id="PF03668">
    <property type="entry name" value="RapZ-like_N"/>
    <property type="match status" value="1"/>
</dbReference>
<dbReference type="OrthoDB" id="9784461at2"/>
<proteinExistence type="inferred from homology"/>
<gene>
    <name evidence="7" type="ORF">Kalk_17175</name>
</gene>
<evidence type="ECO:0000259" key="6">
    <source>
        <dbReference type="Pfam" id="PF22740"/>
    </source>
</evidence>
<keyword evidence="2 4" id="KW-0067">ATP-binding</keyword>
<evidence type="ECO:0000256" key="1">
    <source>
        <dbReference type="ARBA" id="ARBA00022741"/>
    </source>
</evidence>
<evidence type="ECO:0000313" key="7">
    <source>
        <dbReference type="EMBL" id="AUM14051.1"/>
    </source>
</evidence>
<evidence type="ECO:0000313" key="8">
    <source>
        <dbReference type="Proteomes" id="UP000235116"/>
    </source>
</evidence>
<organism evidence="7 8">
    <name type="scientific">Ketobacter alkanivorans</name>
    <dbReference type="NCBI Taxonomy" id="1917421"/>
    <lineage>
        <taxon>Bacteria</taxon>
        <taxon>Pseudomonadati</taxon>
        <taxon>Pseudomonadota</taxon>
        <taxon>Gammaproteobacteria</taxon>
        <taxon>Pseudomonadales</taxon>
        <taxon>Ketobacteraceae</taxon>
        <taxon>Ketobacter</taxon>
    </lineage>
</organism>
<dbReference type="PANTHER" id="PTHR30448:SF0">
    <property type="entry name" value="RNASE ADAPTER PROTEIN RAPZ"/>
    <property type="match status" value="1"/>
</dbReference>
<dbReference type="SUPFAM" id="SSF52540">
    <property type="entry name" value="P-loop containing nucleoside triphosphate hydrolases"/>
    <property type="match status" value="1"/>
</dbReference>
<dbReference type="InterPro" id="IPR005337">
    <property type="entry name" value="RapZ-like"/>
</dbReference>
<feature type="binding site" evidence="4">
    <location>
        <begin position="60"/>
        <end position="63"/>
    </location>
    <ligand>
        <name>GTP</name>
        <dbReference type="ChEBI" id="CHEBI:37565"/>
    </ligand>
</feature>
<keyword evidence="3 4" id="KW-0342">GTP-binding</keyword>
<dbReference type="GO" id="GO:0005524">
    <property type="term" value="F:ATP binding"/>
    <property type="evidence" value="ECO:0007669"/>
    <property type="project" value="UniProtKB-UniRule"/>
</dbReference>
<dbReference type="Proteomes" id="UP000235116">
    <property type="component" value="Chromosome"/>
</dbReference>
<evidence type="ECO:0000256" key="2">
    <source>
        <dbReference type="ARBA" id="ARBA00022840"/>
    </source>
</evidence>
<feature type="domain" description="RapZ-like N-terminal" evidence="5">
    <location>
        <begin position="1"/>
        <end position="160"/>
    </location>
</feature>
<evidence type="ECO:0000256" key="3">
    <source>
        <dbReference type="ARBA" id="ARBA00023134"/>
    </source>
</evidence>
<dbReference type="InterPro" id="IPR053931">
    <property type="entry name" value="RapZ_C"/>
</dbReference>
<dbReference type="RefSeq" id="WP_101895426.1">
    <property type="nucleotide sequence ID" value="NZ_CP022684.1"/>
</dbReference>
<dbReference type="InterPro" id="IPR053930">
    <property type="entry name" value="RapZ-like_N"/>
</dbReference>
<feature type="domain" description="RapZ C-terminal" evidence="6">
    <location>
        <begin position="164"/>
        <end position="283"/>
    </location>
</feature>